<keyword evidence="1" id="KW-0547">Nucleotide-binding</keyword>
<keyword evidence="2" id="KW-0067">ATP-binding</keyword>
<organism evidence="4 5">
    <name type="scientific">Corynebacterium variabile</name>
    <dbReference type="NCBI Taxonomy" id="1727"/>
    <lineage>
        <taxon>Bacteria</taxon>
        <taxon>Bacillati</taxon>
        <taxon>Actinomycetota</taxon>
        <taxon>Actinomycetes</taxon>
        <taxon>Mycobacteriales</taxon>
        <taxon>Corynebacteriaceae</taxon>
        <taxon>Corynebacterium</taxon>
    </lineage>
</organism>
<protein>
    <recommendedName>
        <fullName evidence="3">Clp ATPase C-terminal domain-containing protein</fullName>
    </recommendedName>
</protein>
<dbReference type="GO" id="GO:0005524">
    <property type="term" value="F:ATP binding"/>
    <property type="evidence" value="ECO:0007669"/>
    <property type="project" value="UniProtKB-KW"/>
</dbReference>
<evidence type="ECO:0000259" key="3">
    <source>
        <dbReference type="Pfam" id="PF10431"/>
    </source>
</evidence>
<dbReference type="Pfam" id="PF10431">
    <property type="entry name" value="ClpB_D2-small"/>
    <property type="match status" value="1"/>
</dbReference>
<dbReference type="Gene3D" id="1.10.8.60">
    <property type="match status" value="1"/>
</dbReference>
<comment type="caution">
    <text evidence="4">The sequence shown here is derived from an EMBL/GenBank/DDBJ whole genome shotgun (WGS) entry which is preliminary data.</text>
</comment>
<sequence length="50" mass="5306">RLIQKAIGDELAKKLLAGEVRDGDTVQVDVDPHLADGVDALSIQAVAHED</sequence>
<dbReference type="AlphaFoldDB" id="A0A3B9QS97"/>
<name>A0A3B9QS97_9CORY</name>
<dbReference type="EMBL" id="DMDD01000053">
    <property type="protein sequence ID" value="HAF71859.1"/>
    <property type="molecule type" value="Genomic_DNA"/>
</dbReference>
<gene>
    <name evidence="4" type="ORF">DCL06_01890</name>
</gene>
<proteinExistence type="predicted"/>
<evidence type="ECO:0000256" key="2">
    <source>
        <dbReference type="ARBA" id="ARBA00022840"/>
    </source>
</evidence>
<feature type="non-terminal residue" evidence="4">
    <location>
        <position position="1"/>
    </location>
</feature>
<evidence type="ECO:0000313" key="5">
    <source>
        <dbReference type="Proteomes" id="UP000260925"/>
    </source>
</evidence>
<feature type="domain" description="Clp ATPase C-terminal" evidence="3">
    <location>
        <begin position="1"/>
        <end position="28"/>
    </location>
</feature>
<evidence type="ECO:0000256" key="1">
    <source>
        <dbReference type="ARBA" id="ARBA00022741"/>
    </source>
</evidence>
<reference evidence="4 5" key="1">
    <citation type="journal article" date="2018" name="Nat. Biotechnol.">
        <title>A standardized bacterial taxonomy based on genome phylogeny substantially revises the tree of life.</title>
        <authorList>
            <person name="Parks D.H."/>
            <person name="Chuvochina M."/>
            <person name="Waite D.W."/>
            <person name="Rinke C."/>
            <person name="Skarshewski A."/>
            <person name="Chaumeil P.A."/>
            <person name="Hugenholtz P."/>
        </authorList>
    </citation>
    <scope>NUCLEOTIDE SEQUENCE [LARGE SCALE GENOMIC DNA]</scope>
    <source>
        <strain evidence="4">UBA9851</strain>
    </source>
</reference>
<dbReference type="InterPro" id="IPR019489">
    <property type="entry name" value="Clp_ATPase_C"/>
</dbReference>
<accession>A0A3B9QS97</accession>
<dbReference type="Proteomes" id="UP000260925">
    <property type="component" value="Unassembled WGS sequence"/>
</dbReference>
<evidence type="ECO:0000313" key="4">
    <source>
        <dbReference type="EMBL" id="HAF71859.1"/>
    </source>
</evidence>